<dbReference type="AlphaFoldDB" id="A0A139AJZ6"/>
<evidence type="ECO:0000313" key="2">
    <source>
        <dbReference type="EMBL" id="KXS17018.1"/>
    </source>
</evidence>
<gene>
    <name evidence="2" type="ORF">M427DRAFT_55041</name>
</gene>
<reference evidence="2 3" key="1">
    <citation type="journal article" date="2015" name="Genome Biol. Evol.">
        <title>Phylogenomic analyses indicate that early fungi evolved digesting cell walls of algal ancestors of land plants.</title>
        <authorList>
            <person name="Chang Y."/>
            <person name="Wang S."/>
            <person name="Sekimoto S."/>
            <person name="Aerts A.L."/>
            <person name="Choi C."/>
            <person name="Clum A."/>
            <person name="LaButti K.M."/>
            <person name="Lindquist E.A."/>
            <person name="Yee Ngan C."/>
            <person name="Ohm R.A."/>
            <person name="Salamov A.A."/>
            <person name="Grigoriev I.V."/>
            <person name="Spatafora J.W."/>
            <person name="Berbee M.L."/>
        </authorList>
    </citation>
    <scope>NUCLEOTIDE SEQUENCE [LARGE SCALE GENOMIC DNA]</scope>
    <source>
        <strain evidence="2 3">JEL478</strain>
    </source>
</reference>
<sequence length="295" mass="32630">MPVQRAYTAPPNLTACERWGETRLPSPARRSPVILQASERTDSGVDVEMDTEPHVVGNANFHVPSPLHEVDPQWKPTEPDCEIWEDTPSPATTEGSGWESHATESCNDPCDLPTHMHIHTQRVCRPLQQRRSSYHHPYSPPNSGRTMSPSPHRRRSSRPRDRRENLVFGTFITPPSEASPNRLSASMPLIIVTSEPAPFLKARRPSSPFSATSPYDLRPPSISRTPTPIGAGAFASLDTSDTCSVSSREFLLTPPESPLLGIYEKQPQCVSPPEPEPLDILAADLREALDELDTI</sequence>
<evidence type="ECO:0000313" key="3">
    <source>
        <dbReference type="Proteomes" id="UP000070544"/>
    </source>
</evidence>
<feature type="region of interest" description="Disordered" evidence="1">
    <location>
        <begin position="202"/>
        <end position="225"/>
    </location>
</feature>
<organism evidence="2 3">
    <name type="scientific">Gonapodya prolifera (strain JEL478)</name>
    <name type="common">Monoblepharis prolifera</name>
    <dbReference type="NCBI Taxonomy" id="1344416"/>
    <lineage>
        <taxon>Eukaryota</taxon>
        <taxon>Fungi</taxon>
        <taxon>Fungi incertae sedis</taxon>
        <taxon>Chytridiomycota</taxon>
        <taxon>Chytridiomycota incertae sedis</taxon>
        <taxon>Monoblepharidomycetes</taxon>
        <taxon>Monoblepharidales</taxon>
        <taxon>Gonapodyaceae</taxon>
        <taxon>Gonapodya</taxon>
    </lineage>
</organism>
<name>A0A139AJZ6_GONPJ</name>
<feature type="region of interest" description="Disordered" evidence="1">
    <location>
        <begin position="132"/>
        <end position="165"/>
    </location>
</feature>
<accession>A0A139AJZ6</accession>
<dbReference type="EMBL" id="KQ965749">
    <property type="protein sequence ID" value="KXS17018.1"/>
    <property type="molecule type" value="Genomic_DNA"/>
</dbReference>
<proteinExistence type="predicted"/>
<feature type="region of interest" description="Disordered" evidence="1">
    <location>
        <begin position="18"/>
        <end position="46"/>
    </location>
</feature>
<keyword evidence="3" id="KW-1185">Reference proteome</keyword>
<protein>
    <submittedName>
        <fullName evidence="2">Uncharacterized protein</fullName>
    </submittedName>
</protein>
<dbReference type="Proteomes" id="UP000070544">
    <property type="component" value="Unassembled WGS sequence"/>
</dbReference>
<evidence type="ECO:0000256" key="1">
    <source>
        <dbReference type="SAM" id="MobiDB-lite"/>
    </source>
</evidence>